<sequence>MKISLTVPFPAPRAEPPCRRRTRHRRIYSHSNFLPTRTPPTSPLPPGSSASSSSASPPSTIETGLSSAAVFPTPPLIEEVLRYSHNYPTSGVMFYQWAGVGSKHTVGCWNLIVRLAREESVVREDVGDAAVYEAGGGIDDDRFSVCFR</sequence>
<dbReference type="Proteomes" id="UP001057402">
    <property type="component" value="Chromosome 5"/>
</dbReference>
<organism evidence="1 2">
    <name type="scientific">Melastoma candidum</name>
    <dbReference type="NCBI Taxonomy" id="119954"/>
    <lineage>
        <taxon>Eukaryota</taxon>
        <taxon>Viridiplantae</taxon>
        <taxon>Streptophyta</taxon>
        <taxon>Embryophyta</taxon>
        <taxon>Tracheophyta</taxon>
        <taxon>Spermatophyta</taxon>
        <taxon>Magnoliopsida</taxon>
        <taxon>eudicotyledons</taxon>
        <taxon>Gunneridae</taxon>
        <taxon>Pentapetalae</taxon>
        <taxon>rosids</taxon>
        <taxon>malvids</taxon>
        <taxon>Myrtales</taxon>
        <taxon>Melastomataceae</taxon>
        <taxon>Melastomatoideae</taxon>
        <taxon>Melastomateae</taxon>
        <taxon>Melastoma</taxon>
    </lineage>
</organism>
<comment type="caution">
    <text evidence="1">The sequence shown here is derived from an EMBL/GenBank/DDBJ whole genome shotgun (WGS) entry which is preliminary data.</text>
</comment>
<proteinExistence type="predicted"/>
<name>A0ACB9QVV5_9MYRT</name>
<gene>
    <name evidence="1" type="ORF">MLD38_019110</name>
</gene>
<evidence type="ECO:0000313" key="2">
    <source>
        <dbReference type="Proteomes" id="UP001057402"/>
    </source>
</evidence>
<reference evidence="2" key="1">
    <citation type="journal article" date="2023" name="Front. Plant Sci.">
        <title>Chromosomal-level genome assembly of Melastoma candidum provides insights into trichome evolution.</title>
        <authorList>
            <person name="Zhong Y."/>
            <person name="Wu W."/>
            <person name="Sun C."/>
            <person name="Zou P."/>
            <person name="Liu Y."/>
            <person name="Dai S."/>
            <person name="Zhou R."/>
        </authorList>
    </citation>
    <scope>NUCLEOTIDE SEQUENCE [LARGE SCALE GENOMIC DNA]</scope>
</reference>
<dbReference type="EMBL" id="CM042884">
    <property type="protein sequence ID" value="KAI4370800.1"/>
    <property type="molecule type" value="Genomic_DNA"/>
</dbReference>
<keyword evidence="2" id="KW-1185">Reference proteome</keyword>
<accession>A0ACB9QVV5</accession>
<protein>
    <submittedName>
        <fullName evidence="1">Uncharacterized protein</fullName>
    </submittedName>
</protein>
<evidence type="ECO:0000313" key="1">
    <source>
        <dbReference type="EMBL" id="KAI4370800.1"/>
    </source>
</evidence>